<dbReference type="EMBL" id="QWET01000022">
    <property type="protein sequence ID" value="RIH63362.1"/>
    <property type="molecule type" value="Genomic_DNA"/>
</dbReference>
<name>A0A399CY11_9BACT</name>
<keyword evidence="2" id="KW-1185">Reference proteome</keyword>
<proteinExistence type="predicted"/>
<reference evidence="1 2" key="1">
    <citation type="journal article" date="2015" name="Int. J. Syst. Evol. Microbiol.">
        <title>Mariniphaga sediminis sp. nov., isolated from coastal sediment.</title>
        <authorList>
            <person name="Wang F.Q."/>
            <person name="Shen Q.Y."/>
            <person name="Chen G.J."/>
            <person name="Du Z.J."/>
        </authorList>
    </citation>
    <scope>NUCLEOTIDE SEQUENCE [LARGE SCALE GENOMIC DNA]</scope>
    <source>
        <strain evidence="1 2">SY21</strain>
    </source>
</reference>
<sequence>MKWGLGQSPKQVDNQSVVMNRVLQVKFFTSNSRCFVKFNHSLKVSFEKILGEDKSEPWPANSFQMLCFWFKLEQSVNSDYYFGTGKKLNGY</sequence>
<dbReference type="AlphaFoldDB" id="A0A399CY11"/>
<evidence type="ECO:0000313" key="2">
    <source>
        <dbReference type="Proteomes" id="UP000266441"/>
    </source>
</evidence>
<protein>
    <submittedName>
        <fullName evidence="1">Uncharacterized protein</fullName>
    </submittedName>
</protein>
<comment type="caution">
    <text evidence="1">The sequence shown here is derived from an EMBL/GenBank/DDBJ whole genome shotgun (WGS) entry which is preliminary data.</text>
</comment>
<evidence type="ECO:0000313" key="1">
    <source>
        <dbReference type="EMBL" id="RIH63362.1"/>
    </source>
</evidence>
<accession>A0A399CY11</accession>
<gene>
    <name evidence="1" type="ORF">D1164_20470</name>
</gene>
<dbReference type="Proteomes" id="UP000266441">
    <property type="component" value="Unassembled WGS sequence"/>
</dbReference>
<organism evidence="1 2">
    <name type="scientific">Mariniphaga sediminis</name>
    <dbReference type="NCBI Taxonomy" id="1628158"/>
    <lineage>
        <taxon>Bacteria</taxon>
        <taxon>Pseudomonadati</taxon>
        <taxon>Bacteroidota</taxon>
        <taxon>Bacteroidia</taxon>
        <taxon>Marinilabiliales</taxon>
        <taxon>Prolixibacteraceae</taxon>
        <taxon>Mariniphaga</taxon>
    </lineage>
</organism>